<dbReference type="AlphaFoldDB" id="A0A381UB03"/>
<organism evidence="1">
    <name type="scientific">marine metagenome</name>
    <dbReference type="NCBI Taxonomy" id="408172"/>
    <lineage>
        <taxon>unclassified sequences</taxon>
        <taxon>metagenomes</taxon>
        <taxon>ecological metagenomes</taxon>
    </lineage>
</organism>
<name>A0A381UB03_9ZZZZ</name>
<evidence type="ECO:0000313" key="1">
    <source>
        <dbReference type="EMBL" id="SVA25415.1"/>
    </source>
</evidence>
<protein>
    <submittedName>
        <fullName evidence="1">Uncharacterized protein</fullName>
    </submittedName>
</protein>
<sequence>MKLTAFLTALTILIGFPGLSFGKDEMVMRKEPLDWAVTRDGDVCYKLIPIEVGHDVPDMRDEPCFLRDGKFSLTISGPPGTTVTLFGKYNFEKGNGFLTIKKKDHREIWLLDLIYFPAGRWFYTEETEDSGAFETFYNPSPNFEESIYSIKWGANDQ</sequence>
<accession>A0A381UB03</accession>
<proteinExistence type="predicted"/>
<dbReference type="EMBL" id="UINC01006089">
    <property type="protein sequence ID" value="SVA25415.1"/>
    <property type="molecule type" value="Genomic_DNA"/>
</dbReference>
<gene>
    <name evidence="1" type="ORF">METZ01_LOCUS78269</name>
</gene>
<reference evidence="1" key="1">
    <citation type="submission" date="2018-05" db="EMBL/GenBank/DDBJ databases">
        <authorList>
            <person name="Lanie J.A."/>
            <person name="Ng W.-L."/>
            <person name="Kazmierczak K.M."/>
            <person name="Andrzejewski T.M."/>
            <person name="Davidsen T.M."/>
            <person name="Wayne K.J."/>
            <person name="Tettelin H."/>
            <person name="Glass J.I."/>
            <person name="Rusch D."/>
            <person name="Podicherti R."/>
            <person name="Tsui H.-C.T."/>
            <person name="Winkler M.E."/>
        </authorList>
    </citation>
    <scope>NUCLEOTIDE SEQUENCE</scope>
</reference>